<evidence type="ECO:0000256" key="3">
    <source>
        <dbReference type="ARBA" id="ARBA00022679"/>
    </source>
</evidence>
<dbReference type="GO" id="GO:0008170">
    <property type="term" value="F:N-methyltransferase activity"/>
    <property type="evidence" value="ECO:0007669"/>
    <property type="project" value="InterPro"/>
</dbReference>
<reference evidence="5" key="1">
    <citation type="journal article" date="2019" name="MBio">
        <title>Virus Genomes from Deep Sea Sediments Expand the Ocean Megavirome and Support Independent Origins of Viral Gigantism.</title>
        <authorList>
            <person name="Backstrom D."/>
            <person name="Yutin N."/>
            <person name="Jorgensen S.L."/>
            <person name="Dharamshi J."/>
            <person name="Homa F."/>
            <person name="Zaremba-Niedwiedzka K."/>
            <person name="Spang A."/>
            <person name="Wolf Y.I."/>
            <person name="Koonin E.V."/>
            <person name="Ettema T.J."/>
        </authorList>
    </citation>
    <scope>NUCLEOTIDE SEQUENCE</scope>
</reference>
<comment type="similarity">
    <text evidence="1">Belongs to the N(4)/N(6)-methyltransferase family.</text>
</comment>
<dbReference type="SUPFAM" id="SSF53335">
    <property type="entry name" value="S-adenosyl-L-methionine-dependent methyltransferases"/>
    <property type="match status" value="1"/>
</dbReference>
<dbReference type="Pfam" id="PF01555">
    <property type="entry name" value="N6_N4_Mtase"/>
    <property type="match status" value="1"/>
</dbReference>
<name>A0A481YWM8_9VIRU</name>
<protein>
    <submittedName>
        <fullName evidence="5">DNA methylase</fullName>
    </submittedName>
</protein>
<evidence type="ECO:0000256" key="1">
    <source>
        <dbReference type="ARBA" id="ARBA00006594"/>
    </source>
</evidence>
<dbReference type="EMBL" id="MK500351">
    <property type="protein sequence ID" value="QBK87420.1"/>
    <property type="molecule type" value="Genomic_DNA"/>
</dbReference>
<dbReference type="PRINTS" id="PR00508">
    <property type="entry name" value="S21N4MTFRASE"/>
</dbReference>
<sequence length="262" mass="30054">MEQEWQENEVYCVDALDALGQLEDGIAQIIIADPPYNIGKDFGNNRTKKKLHDYLEWCDEWIIQCTRILKSNGTMFIYGYSEILAHVATRVPCNYRWLVWHYTNKNVPSLKFWQRSHESILCCWKDDRVFNRDDIREAYTENYLKNAAGKERKPTKGRFNRGSKPTTYTAHVGGALPRDVIKLPALAGGAGKKERVDHPTQKPLELCRRLIKSCKQEEGLLVIPFAGSGSECVAAQEISVPFIGFEINPEYVKLCKTRLLQN</sequence>
<gene>
    <name evidence="5" type="ORF">LCMAC201_03300</name>
</gene>
<evidence type="ECO:0000259" key="4">
    <source>
        <dbReference type="Pfam" id="PF01555"/>
    </source>
</evidence>
<proteinExistence type="inferred from homology"/>
<accession>A0A481YWM8</accession>
<evidence type="ECO:0000313" key="5">
    <source>
        <dbReference type="EMBL" id="QBK87420.1"/>
    </source>
</evidence>
<dbReference type="Gene3D" id="3.40.50.150">
    <property type="entry name" value="Vaccinia Virus protein VP39"/>
    <property type="match status" value="1"/>
</dbReference>
<dbReference type="InterPro" id="IPR001091">
    <property type="entry name" value="RM_Methyltransferase"/>
</dbReference>
<dbReference type="InterPro" id="IPR029063">
    <property type="entry name" value="SAM-dependent_MTases_sf"/>
</dbReference>
<keyword evidence="2 5" id="KW-0489">Methyltransferase</keyword>
<dbReference type="InterPro" id="IPR002941">
    <property type="entry name" value="DNA_methylase_N4/N6"/>
</dbReference>
<organism evidence="5">
    <name type="scientific">Marseillevirus LCMAC201</name>
    <dbReference type="NCBI Taxonomy" id="2506605"/>
    <lineage>
        <taxon>Viruses</taxon>
        <taxon>Varidnaviria</taxon>
        <taxon>Bamfordvirae</taxon>
        <taxon>Nucleocytoviricota</taxon>
        <taxon>Megaviricetes</taxon>
        <taxon>Pimascovirales</taxon>
        <taxon>Pimascovirales incertae sedis</taxon>
        <taxon>Marseilleviridae</taxon>
    </lineage>
</organism>
<dbReference type="GO" id="GO:0003677">
    <property type="term" value="F:DNA binding"/>
    <property type="evidence" value="ECO:0007669"/>
    <property type="project" value="InterPro"/>
</dbReference>
<keyword evidence="3" id="KW-0808">Transferase</keyword>
<dbReference type="GO" id="GO:0032259">
    <property type="term" value="P:methylation"/>
    <property type="evidence" value="ECO:0007669"/>
    <property type="project" value="UniProtKB-KW"/>
</dbReference>
<evidence type="ECO:0000256" key="2">
    <source>
        <dbReference type="ARBA" id="ARBA00022603"/>
    </source>
</evidence>
<dbReference type="InterPro" id="IPR002052">
    <property type="entry name" value="DNA_methylase_N6_adenine_CS"/>
</dbReference>
<dbReference type="PROSITE" id="PS00092">
    <property type="entry name" value="N6_MTASE"/>
    <property type="match status" value="1"/>
</dbReference>
<feature type="domain" description="DNA methylase N-4/N-6" evidence="4">
    <location>
        <begin position="28"/>
        <end position="255"/>
    </location>
</feature>